<keyword evidence="4" id="KW-0175">Coiled coil</keyword>
<organism evidence="5">
    <name type="scientific">Dasyclonium flaccidum</name>
    <dbReference type="NCBI Taxonomy" id="2007274"/>
    <lineage>
        <taxon>Eukaryota</taxon>
        <taxon>Rhodophyta</taxon>
        <taxon>Florideophyceae</taxon>
        <taxon>Rhodymeniophycidae</taxon>
        <taxon>Ceramiales</taxon>
        <taxon>Rhodomelaceae</taxon>
        <taxon>Polyzonieae</taxon>
        <taxon>Dasyclonium</taxon>
    </lineage>
</organism>
<dbReference type="InterPro" id="IPR001854">
    <property type="entry name" value="Ribosomal_uL29"/>
</dbReference>
<geneLocation type="chloroplast" evidence="5"/>
<evidence type="ECO:0000256" key="3">
    <source>
        <dbReference type="ARBA" id="ARBA00023274"/>
    </source>
</evidence>
<protein>
    <submittedName>
        <fullName evidence="5">Ribosomal protein L29</fullName>
    </submittedName>
</protein>
<dbReference type="InterPro" id="IPR036049">
    <property type="entry name" value="Ribosomal_uL29_sf"/>
</dbReference>
<dbReference type="RefSeq" id="YP_009397487.1">
    <property type="nucleotide sequence ID" value="NC_035287.1"/>
</dbReference>
<dbReference type="AlphaFoldDB" id="A0A1Z1MKS1"/>
<dbReference type="GO" id="GO:0006412">
    <property type="term" value="P:translation"/>
    <property type="evidence" value="ECO:0007669"/>
    <property type="project" value="InterPro"/>
</dbReference>
<proteinExistence type="inferred from homology"/>
<evidence type="ECO:0000256" key="2">
    <source>
        <dbReference type="ARBA" id="ARBA00022980"/>
    </source>
</evidence>
<dbReference type="Pfam" id="PF00831">
    <property type="entry name" value="Ribosomal_L29"/>
    <property type="match status" value="1"/>
</dbReference>
<gene>
    <name evidence="5" type="primary">rpl29</name>
</gene>
<reference evidence="5" key="1">
    <citation type="journal article" date="2017" name="J. Phycol.">
        <title>Analysis of chloroplast genomes and a supermatrix inform reclassification of the Rhodomelaceae (Rhodophyta).</title>
        <authorList>
            <person name="Diaz-Tapia P."/>
            <person name="Maggs C.A."/>
            <person name="West J.A."/>
            <person name="Verbruggen H."/>
        </authorList>
    </citation>
    <scope>NUCLEOTIDE SEQUENCE</scope>
    <source>
        <strain evidence="5">PD1087</strain>
    </source>
</reference>
<dbReference type="GO" id="GO:1990904">
    <property type="term" value="C:ribonucleoprotein complex"/>
    <property type="evidence" value="ECO:0007669"/>
    <property type="project" value="UniProtKB-KW"/>
</dbReference>
<comment type="similarity">
    <text evidence="1">Belongs to the universal ribosomal protein uL29 family.</text>
</comment>
<keyword evidence="5" id="KW-0150">Chloroplast</keyword>
<evidence type="ECO:0000256" key="1">
    <source>
        <dbReference type="ARBA" id="ARBA00009254"/>
    </source>
</evidence>
<dbReference type="EMBL" id="MF101443">
    <property type="protein sequence ID" value="ARW66673.1"/>
    <property type="molecule type" value="Genomic_DNA"/>
</dbReference>
<accession>A0A1Z1MKS1</accession>
<keyword evidence="5" id="KW-0934">Plastid</keyword>
<sequence length="64" mass="7674">MILQQNENLSLEQIEEKIIRLKKELVLLNIKKTTKQKISPNIIRKTKHEISKMLRLEQSKIHNK</sequence>
<evidence type="ECO:0000256" key="4">
    <source>
        <dbReference type="SAM" id="Coils"/>
    </source>
</evidence>
<name>A0A1Z1MKS1_9FLOR</name>
<dbReference type="GO" id="GO:0003735">
    <property type="term" value="F:structural constituent of ribosome"/>
    <property type="evidence" value="ECO:0007669"/>
    <property type="project" value="InterPro"/>
</dbReference>
<keyword evidence="3" id="KW-0687">Ribonucleoprotein</keyword>
<dbReference type="GO" id="GO:0005840">
    <property type="term" value="C:ribosome"/>
    <property type="evidence" value="ECO:0007669"/>
    <property type="project" value="UniProtKB-KW"/>
</dbReference>
<dbReference type="SUPFAM" id="SSF46561">
    <property type="entry name" value="Ribosomal protein L29 (L29p)"/>
    <property type="match status" value="1"/>
</dbReference>
<keyword evidence="2 5" id="KW-0689">Ribosomal protein</keyword>
<feature type="coiled-coil region" evidence="4">
    <location>
        <begin position="4"/>
        <end position="31"/>
    </location>
</feature>
<dbReference type="NCBIfam" id="TIGR00012">
    <property type="entry name" value="L29"/>
    <property type="match status" value="1"/>
</dbReference>
<dbReference type="GeneID" id="33359853"/>
<evidence type="ECO:0000313" key="5">
    <source>
        <dbReference type="EMBL" id="ARW66673.1"/>
    </source>
</evidence>